<keyword evidence="2" id="KW-1133">Transmembrane helix</keyword>
<protein>
    <recommendedName>
        <fullName evidence="3">DUF58 domain-containing protein</fullName>
    </recommendedName>
</protein>
<feature type="region of interest" description="Disordered" evidence="1">
    <location>
        <begin position="190"/>
        <end position="213"/>
    </location>
</feature>
<feature type="transmembrane region" description="Helical" evidence="2">
    <location>
        <begin position="41"/>
        <end position="58"/>
    </location>
</feature>
<dbReference type="InterPro" id="IPR002881">
    <property type="entry name" value="DUF58"/>
</dbReference>
<dbReference type="PANTHER" id="PTHR34351">
    <property type="entry name" value="SLR1927 PROTEIN-RELATED"/>
    <property type="match status" value="1"/>
</dbReference>
<dbReference type="EMBL" id="UOFY01000027">
    <property type="protein sequence ID" value="VAX08171.1"/>
    <property type="molecule type" value="Genomic_DNA"/>
</dbReference>
<dbReference type="PANTHER" id="PTHR34351:SF1">
    <property type="entry name" value="SLR1927 PROTEIN"/>
    <property type="match status" value="1"/>
</dbReference>
<evidence type="ECO:0000313" key="4">
    <source>
        <dbReference type="EMBL" id="VAX08171.1"/>
    </source>
</evidence>
<evidence type="ECO:0000256" key="1">
    <source>
        <dbReference type="SAM" id="MobiDB-lite"/>
    </source>
</evidence>
<proteinExistence type="predicted"/>
<dbReference type="AlphaFoldDB" id="A0A3B1B240"/>
<reference evidence="4" key="1">
    <citation type="submission" date="2018-06" db="EMBL/GenBank/DDBJ databases">
        <authorList>
            <person name="Zhirakovskaya E."/>
        </authorList>
    </citation>
    <scope>NUCLEOTIDE SEQUENCE</scope>
</reference>
<accession>A0A3B1B240</accession>
<feature type="transmembrane region" description="Helical" evidence="2">
    <location>
        <begin position="64"/>
        <end position="82"/>
    </location>
</feature>
<keyword evidence="2" id="KW-0472">Membrane</keyword>
<keyword evidence="2" id="KW-0812">Transmembrane</keyword>
<name>A0A3B1B240_9ZZZZ</name>
<organism evidence="4">
    <name type="scientific">hydrothermal vent metagenome</name>
    <dbReference type="NCBI Taxonomy" id="652676"/>
    <lineage>
        <taxon>unclassified sequences</taxon>
        <taxon>metagenomes</taxon>
        <taxon>ecological metagenomes</taxon>
    </lineage>
</organism>
<dbReference type="Pfam" id="PF01882">
    <property type="entry name" value="DUF58"/>
    <property type="match status" value="1"/>
</dbReference>
<sequence>MKTSLLLDYPRLCRFFHGDTPVSDTITLSRRNIYILPTREGLFFALVLTLMLIGSINYSNSLGFLLTFLLGSLGIVTILHTYKMLYQLKITMADIQPVFCGQELHIPLIINNLNGPARYALRFDFPNSDILGIHDLDADSHGHLTLKHKAQQRGVLKLERLRISSRYPLGIFLTWSVLNFTQTALIYPRPAGSNNKPTARPQAKQGEGSLGQGSDDFVGLRNYQAGDAIRHIHWKALAKEQGLLTKQFGGEDSLELMLDWRSLSPLDPESRLSCLTQWILEAQKSGVAYGLWIPGTEIIPASGDTHQHRCLRLLAEFGQNDPKQAGFKQHAN</sequence>
<gene>
    <name evidence="4" type="ORF">MNBD_GAMMA25-452</name>
</gene>
<feature type="domain" description="DUF58" evidence="3">
    <location>
        <begin position="220"/>
        <end position="324"/>
    </location>
</feature>
<evidence type="ECO:0000259" key="3">
    <source>
        <dbReference type="Pfam" id="PF01882"/>
    </source>
</evidence>
<evidence type="ECO:0000256" key="2">
    <source>
        <dbReference type="SAM" id="Phobius"/>
    </source>
</evidence>